<dbReference type="OMA" id="YRQGFVV"/>
<evidence type="ECO:0000256" key="1">
    <source>
        <dbReference type="ARBA" id="ARBA00004141"/>
    </source>
</evidence>
<dbReference type="Pfam" id="PF02674">
    <property type="entry name" value="Colicin_V"/>
    <property type="match status" value="1"/>
</dbReference>
<feature type="transmembrane region" description="Helical" evidence="5">
    <location>
        <begin position="30"/>
        <end position="51"/>
    </location>
</feature>
<dbReference type="InterPro" id="IPR001940">
    <property type="entry name" value="Peptidase_S1C"/>
</dbReference>
<dbReference type="InterPro" id="IPR043504">
    <property type="entry name" value="Peptidase_S1_PA_chymotrypsin"/>
</dbReference>
<feature type="transmembrane region" description="Helical" evidence="5">
    <location>
        <begin position="98"/>
        <end position="120"/>
    </location>
</feature>
<evidence type="ECO:0000256" key="4">
    <source>
        <dbReference type="ARBA" id="ARBA00023136"/>
    </source>
</evidence>
<evidence type="ECO:0000256" key="2">
    <source>
        <dbReference type="ARBA" id="ARBA00022692"/>
    </source>
</evidence>
<dbReference type="InterPro" id="IPR003825">
    <property type="entry name" value="Colicin-V_CvpA"/>
</dbReference>
<keyword evidence="6" id="KW-0378">Hydrolase</keyword>
<evidence type="ECO:0000256" key="5">
    <source>
        <dbReference type="SAM" id="Phobius"/>
    </source>
</evidence>
<evidence type="ECO:0000313" key="7">
    <source>
        <dbReference type="Proteomes" id="UP000069654"/>
    </source>
</evidence>
<reference evidence="7" key="2">
    <citation type="submission" date="2016-02" db="EMBL/GenBank/DDBJ databases">
        <title>Draft genome sequence of five rapidly growing Mycobacterium species.</title>
        <authorList>
            <person name="Katahira K."/>
            <person name="Gotou Y."/>
            <person name="Iida K."/>
            <person name="Ogura Y."/>
            <person name="Hayashi T."/>
        </authorList>
    </citation>
    <scope>NUCLEOTIDE SEQUENCE [LARGE SCALE GENOMIC DNA]</scope>
    <source>
        <strain evidence="7">JCM6362</strain>
    </source>
</reference>
<protein>
    <submittedName>
        <fullName evidence="6">Membrane-associated serine protease</fullName>
    </submittedName>
</protein>
<accession>A0A100XAR0</accession>
<evidence type="ECO:0000256" key="3">
    <source>
        <dbReference type="ARBA" id="ARBA00022989"/>
    </source>
</evidence>
<dbReference type="STRING" id="1797.RMCT_0109"/>
<dbReference type="Proteomes" id="UP000069654">
    <property type="component" value="Unassembled WGS sequence"/>
</dbReference>
<gene>
    <name evidence="6" type="ORF">RMCT_0109</name>
</gene>
<dbReference type="InterPro" id="IPR047680">
    <property type="entry name" value="MarP-like"/>
</dbReference>
<keyword evidence="2 5" id="KW-0812">Transmembrane</keyword>
<dbReference type="InterPro" id="IPR009003">
    <property type="entry name" value="Peptidase_S1_PA"/>
</dbReference>
<dbReference type="SUPFAM" id="SSF50494">
    <property type="entry name" value="Trypsin-like serine proteases"/>
    <property type="match status" value="1"/>
</dbReference>
<dbReference type="GO" id="GO:0016020">
    <property type="term" value="C:membrane"/>
    <property type="evidence" value="ECO:0007669"/>
    <property type="project" value="UniProtKB-SubCell"/>
</dbReference>
<dbReference type="GO" id="GO:0004252">
    <property type="term" value="F:serine-type endopeptidase activity"/>
    <property type="evidence" value="ECO:0007669"/>
    <property type="project" value="InterPro"/>
</dbReference>
<organism evidence="6 7">
    <name type="scientific">Mycolicibacterium thermoresistibile</name>
    <name type="common">Mycobacterium thermoresistibile</name>
    <dbReference type="NCBI Taxonomy" id="1797"/>
    <lineage>
        <taxon>Bacteria</taxon>
        <taxon>Bacillati</taxon>
        <taxon>Actinomycetota</taxon>
        <taxon>Actinomycetes</taxon>
        <taxon>Mycobacteriales</taxon>
        <taxon>Mycobacteriaceae</taxon>
        <taxon>Mycolicibacterium</taxon>
    </lineage>
</organism>
<feature type="transmembrane region" description="Helical" evidence="5">
    <location>
        <begin position="63"/>
        <end position="86"/>
    </location>
</feature>
<dbReference type="Pfam" id="PF13365">
    <property type="entry name" value="Trypsin_2"/>
    <property type="match status" value="1"/>
</dbReference>
<dbReference type="PANTHER" id="PTHR45980">
    <property type="match status" value="1"/>
</dbReference>
<keyword evidence="6" id="KW-0645">Protease</keyword>
<reference evidence="6 7" key="1">
    <citation type="journal article" date="2016" name="Genome Announc.">
        <title>Draft Genome Sequences of Five Rapidly Growing Mycobacterium Species, M. thermoresistibile, M. fortuitum subsp. acetamidolyticum, M. canariasense, M. brisbanense, and M. novocastrense.</title>
        <authorList>
            <person name="Katahira K."/>
            <person name="Ogura Y."/>
            <person name="Gotoh Y."/>
            <person name="Hayashi T."/>
        </authorList>
    </citation>
    <scope>NUCLEOTIDE SEQUENCE [LARGE SCALE GENOMIC DNA]</scope>
    <source>
        <strain evidence="6 7">JCM6362</strain>
    </source>
</reference>
<sequence length="400" mass="41340">MTAAQWLDFAILAVALIAAISGWRSGAVGSLMSFLGVVLGAVAGVLLAPHVVTYIDGARTRLFATLFLILALVVIGEIAGVVLGRAARSALRSGPVRALDSVTGVAMQLVAVLLAAWLLATPLASTSGQPAVAAAVSDSRLLSEVDKVAPEWLRSVPQRISALLDDSGLPDVLEPFGRTPIAAVDEPDPALAQDTVVGLTAPSVVKIRGVAEVCRKVLEGSGFVIAPNRVMSNAHVVAGADQVTIDADGQEYPATVVSYDPDIDISILDVPDLPLRPLQFVDHEAPPGTDAVAMGYPGGGDFVATPVRVRETITLKGPDIYQSKTVTRSVYTVRGSIKQGNSGGPMIDRSGKVLGVVFGAAVDDDDTGFVLTAKQVEHQIARVGNTEPVPTGQCVGAPAP</sequence>
<dbReference type="OrthoDB" id="9766361at2"/>
<dbReference type="EMBL" id="BCTB01000001">
    <property type="protein sequence ID" value="GAT13137.1"/>
    <property type="molecule type" value="Genomic_DNA"/>
</dbReference>
<dbReference type="GO" id="GO:0009403">
    <property type="term" value="P:toxin biosynthetic process"/>
    <property type="evidence" value="ECO:0007669"/>
    <property type="project" value="InterPro"/>
</dbReference>
<dbReference type="AlphaFoldDB" id="A0A100XAR0"/>
<dbReference type="NCBIfam" id="NF033740">
    <property type="entry name" value="MarP_fam_protase"/>
    <property type="match status" value="1"/>
</dbReference>
<dbReference type="PRINTS" id="PR00834">
    <property type="entry name" value="PROTEASES2C"/>
</dbReference>
<feature type="transmembrane region" description="Helical" evidence="5">
    <location>
        <begin position="6"/>
        <end position="23"/>
    </location>
</feature>
<dbReference type="GO" id="GO:0006508">
    <property type="term" value="P:proteolysis"/>
    <property type="evidence" value="ECO:0007669"/>
    <property type="project" value="UniProtKB-KW"/>
</dbReference>
<proteinExistence type="predicted"/>
<comment type="caution">
    <text evidence="6">The sequence shown here is derived from an EMBL/GenBank/DDBJ whole genome shotgun (WGS) entry which is preliminary data.</text>
</comment>
<comment type="subcellular location">
    <subcellularLocation>
        <location evidence="1">Membrane</location>
        <topology evidence="1">Multi-pass membrane protein</topology>
    </subcellularLocation>
</comment>
<dbReference type="RefSeq" id="WP_003925211.1">
    <property type="nucleotide sequence ID" value="NZ_BCTB01000001.1"/>
</dbReference>
<evidence type="ECO:0000313" key="6">
    <source>
        <dbReference type="EMBL" id="GAT13137.1"/>
    </source>
</evidence>
<dbReference type="Gene3D" id="2.40.10.10">
    <property type="entry name" value="Trypsin-like serine proteases"/>
    <property type="match status" value="2"/>
</dbReference>
<name>A0A100XAR0_MYCTH</name>
<dbReference type="PANTHER" id="PTHR45980:SF9">
    <property type="entry name" value="PROTEASE DO-LIKE 10, MITOCHONDRIAL-RELATED"/>
    <property type="match status" value="1"/>
</dbReference>
<keyword evidence="3 5" id="KW-1133">Transmembrane helix</keyword>
<keyword evidence="4 5" id="KW-0472">Membrane</keyword>